<dbReference type="eggNOG" id="arCOG07763">
    <property type="taxonomic scope" value="Archaea"/>
</dbReference>
<name>Q2FL85_METHJ</name>
<dbReference type="InParanoid" id="Q2FL85"/>
<organism evidence="1 2">
    <name type="scientific">Methanospirillum hungatei JF-1 (strain ATCC 27890 / DSM 864 / NBRC 100397 / JF-1)</name>
    <dbReference type="NCBI Taxonomy" id="323259"/>
    <lineage>
        <taxon>Archaea</taxon>
        <taxon>Methanobacteriati</taxon>
        <taxon>Methanobacteriota</taxon>
        <taxon>Stenosarchaea group</taxon>
        <taxon>Methanomicrobia</taxon>
        <taxon>Methanomicrobiales</taxon>
        <taxon>Methanospirillaceae</taxon>
        <taxon>Methanospirillum</taxon>
    </lineage>
</organism>
<gene>
    <name evidence="1" type="ordered locus">Mhun_0589</name>
</gene>
<dbReference type="EMBL" id="CP000254">
    <property type="protein sequence ID" value="ABD40348.1"/>
    <property type="molecule type" value="Genomic_DNA"/>
</dbReference>
<dbReference type="EnsemblBacteria" id="ABD40348">
    <property type="protein sequence ID" value="ABD40348"/>
    <property type="gene ID" value="Mhun_0589"/>
</dbReference>
<protein>
    <submittedName>
        <fullName evidence="1">Uncharacterized protein</fullName>
    </submittedName>
</protein>
<dbReference type="Proteomes" id="UP000001941">
    <property type="component" value="Chromosome"/>
</dbReference>
<proteinExistence type="predicted"/>
<keyword evidence="2" id="KW-1185">Reference proteome</keyword>
<dbReference type="KEGG" id="mhu:Mhun_0589"/>
<dbReference type="AlphaFoldDB" id="Q2FL85"/>
<dbReference type="HOGENOM" id="CLU_2433873_0_0_2"/>
<dbReference type="GeneID" id="3924047"/>
<dbReference type="STRING" id="323259.Mhun_0589"/>
<accession>Q2FL85</accession>
<dbReference type="RefSeq" id="WP_011447634.1">
    <property type="nucleotide sequence ID" value="NC_007796.1"/>
</dbReference>
<evidence type="ECO:0000313" key="1">
    <source>
        <dbReference type="EMBL" id="ABD40348.1"/>
    </source>
</evidence>
<reference evidence="2" key="1">
    <citation type="journal article" date="2016" name="Stand. Genomic Sci.">
        <title>Complete genome sequence of Methanospirillum hungatei type strain JF1.</title>
        <authorList>
            <person name="Gunsalus R.P."/>
            <person name="Cook L.E."/>
            <person name="Crable B."/>
            <person name="Rohlin L."/>
            <person name="McDonald E."/>
            <person name="Mouttaki H."/>
            <person name="Sieber J.R."/>
            <person name="Poweleit N."/>
            <person name="Zhou H."/>
            <person name="Lapidus A.L."/>
            <person name="Daligault H.E."/>
            <person name="Land M."/>
            <person name="Gilna P."/>
            <person name="Ivanova N."/>
            <person name="Kyrpides N."/>
            <person name="Culley D.E."/>
            <person name="McInerney M.J."/>
        </authorList>
    </citation>
    <scope>NUCLEOTIDE SEQUENCE [LARGE SCALE GENOMIC DNA]</scope>
    <source>
        <strain evidence="2">ATCC 27890 / DSM 864 / NBRC 100397 / JF-1</strain>
    </source>
</reference>
<sequence length="90" mass="10450">MGSINQYFFSIPDNSFSIFIGSNSFLNKMLDNVTQKFPHRKIQYIFYQNNLADLHISTEEKRRIEFIEVDNAVDILAMLESDTASKIIIV</sequence>
<evidence type="ECO:0000313" key="2">
    <source>
        <dbReference type="Proteomes" id="UP000001941"/>
    </source>
</evidence>